<evidence type="ECO:0000259" key="14">
    <source>
        <dbReference type="Pfam" id="PF00136"/>
    </source>
</evidence>
<dbReference type="InterPro" id="IPR038256">
    <property type="entry name" value="Pol_alpha_znc_sf"/>
</dbReference>
<dbReference type="SUPFAM" id="SSF53098">
    <property type="entry name" value="Ribonuclease H-like"/>
    <property type="match status" value="1"/>
</dbReference>
<keyword evidence="6" id="KW-0479">Metal-binding</keyword>
<keyword evidence="4 12" id="KW-0548">Nucleotidyltransferase</keyword>
<comment type="caution">
    <text evidence="18">The sequence shown here is derived from an EMBL/GenBank/DDBJ whole genome shotgun (WGS) entry which is preliminary data.</text>
</comment>
<dbReference type="GO" id="GO:1902975">
    <property type="term" value="P:mitotic DNA replication initiation"/>
    <property type="evidence" value="ECO:0007669"/>
    <property type="project" value="InterPro"/>
</dbReference>
<keyword evidence="10 12" id="KW-0238">DNA-binding</keyword>
<evidence type="ECO:0000259" key="16">
    <source>
        <dbReference type="Pfam" id="PF08996"/>
    </source>
</evidence>
<dbReference type="GO" id="GO:0003887">
    <property type="term" value="F:DNA-directed DNA polymerase activity"/>
    <property type="evidence" value="ECO:0007669"/>
    <property type="project" value="UniProtKB-KW"/>
</dbReference>
<comment type="similarity">
    <text evidence="2 12">Belongs to the DNA polymerase type-B family.</text>
</comment>
<keyword evidence="7" id="KW-0863">Zinc-finger</keyword>
<evidence type="ECO:0000256" key="7">
    <source>
        <dbReference type="ARBA" id="ARBA00022771"/>
    </source>
</evidence>
<dbReference type="SUPFAM" id="SSF56672">
    <property type="entry name" value="DNA/RNA polymerases"/>
    <property type="match status" value="1"/>
</dbReference>
<evidence type="ECO:0000256" key="4">
    <source>
        <dbReference type="ARBA" id="ARBA00022695"/>
    </source>
</evidence>
<dbReference type="InterPro" id="IPR017964">
    <property type="entry name" value="DNA-dir_DNA_pol_B_CS"/>
</dbReference>
<dbReference type="GO" id="GO:0008270">
    <property type="term" value="F:zinc ion binding"/>
    <property type="evidence" value="ECO:0007669"/>
    <property type="project" value="UniProtKB-KW"/>
</dbReference>
<dbReference type="EMBL" id="JAAAUY010000319">
    <property type="protein sequence ID" value="KAF9331487.1"/>
    <property type="molecule type" value="Genomic_DNA"/>
</dbReference>
<dbReference type="Gene3D" id="3.90.1600.10">
    <property type="entry name" value="Palm domain of DNA polymerase"/>
    <property type="match status" value="1"/>
</dbReference>
<dbReference type="InterPro" id="IPR006134">
    <property type="entry name" value="DNA-dir_DNA_pol_B_multi_dom"/>
</dbReference>
<keyword evidence="19" id="KW-1185">Reference proteome</keyword>
<keyword evidence="3 12" id="KW-0808">Transferase</keyword>
<keyword evidence="9 12" id="KW-0239">DNA-directed DNA polymerase</keyword>
<comment type="subcellular location">
    <subcellularLocation>
        <location evidence="1">Nucleus</location>
    </subcellularLocation>
</comment>
<dbReference type="PROSITE" id="PS00116">
    <property type="entry name" value="DNA_POLYMERASE_B"/>
    <property type="match status" value="1"/>
</dbReference>
<dbReference type="Pfam" id="PF03104">
    <property type="entry name" value="DNA_pol_B_exo1"/>
    <property type="match status" value="1"/>
</dbReference>
<feature type="compositionally biased region" description="Basic and acidic residues" evidence="13">
    <location>
        <begin position="23"/>
        <end position="33"/>
    </location>
</feature>
<dbReference type="GO" id="GO:0003697">
    <property type="term" value="F:single-stranded DNA binding"/>
    <property type="evidence" value="ECO:0007669"/>
    <property type="project" value="TreeGrafter"/>
</dbReference>
<evidence type="ECO:0000256" key="11">
    <source>
        <dbReference type="ARBA" id="ARBA00023242"/>
    </source>
</evidence>
<dbReference type="InterPro" id="IPR012337">
    <property type="entry name" value="RNaseH-like_sf"/>
</dbReference>
<evidence type="ECO:0000256" key="9">
    <source>
        <dbReference type="ARBA" id="ARBA00022932"/>
    </source>
</evidence>
<evidence type="ECO:0000313" key="19">
    <source>
        <dbReference type="Proteomes" id="UP000696485"/>
    </source>
</evidence>
<dbReference type="FunFam" id="3.30.70.2820:FF:000001">
    <property type="entry name" value="DNA polymerase"/>
    <property type="match status" value="1"/>
</dbReference>
<dbReference type="Gene3D" id="3.30.420.10">
    <property type="entry name" value="Ribonuclease H-like superfamily/Ribonuclease H"/>
    <property type="match status" value="1"/>
</dbReference>
<dbReference type="GO" id="GO:0003688">
    <property type="term" value="F:DNA replication origin binding"/>
    <property type="evidence" value="ECO:0007669"/>
    <property type="project" value="TreeGrafter"/>
</dbReference>
<dbReference type="GO" id="GO:0003682">
    <property type="term" value="F:chromatin binding"/>
    <property type="evidence" value="ECO:0007669"/>
    <property type="project" value="TreeGrafter"/>
</dbReference>
<dbReference type="SMART" id="SM00486">
    <property type="entry name" value="POLBc"/>
    <property type="match status" value="1"/>
</dbReference>
<evidence type="ECO:0000313" key="18">
    <source>
        <dbReference type="EMBL" id="KAF9331487.1"/>
    </source>
</evidence>
<evidence type="ECO:0000256" key="13">
    <source>
        <dbReference type="SAM" id="MobiDB-lite"/>
    </source>
</evidence>
<dbReference type="Pfam" id="PF00136">
    <property type="entry name" value="DNA_pol_B"/>
    <property type="match status" value="1"/>
</dbReference>
<feature type="domain" description="DNA-directed DNA polymerase family B exonuclease" evidence="15">
    <location>
        <begin position="465"/>
        <end position="709"/>
    </location>
</feature>
<dbReference type="InterPro" id="IPR045846">
    <property type="entry name" value="POLBc_alpha"/>
</dbReference>
<dbReference type="CDD" id="cd05776">
    <property type="entry name" value="DNA_polB_alpha_exo"/>
    <property type="match status" value="1"/>
</dbReference>
<sequence length="1449" mass="163228">MSSSRSKRRAQDSKASSSLAQLRENRRTGKTRIEQYEALEAEDIYDVVDADDRLNKRLRQDHDDFVEDDDGLGYADNGEDEHEVYSDEYPEESNGKGKLLYQQRSKKNKGKSAGGLLKPEKSGNIKDAFMKAAESRPKVPKAAPAKPKPADDAYLSSILHGLDDLSEPSTPKRVTSAPAKKAVMNTPTRAIISKMNAFKIKDEILDDGPSNLSATLDDFPDDSHFDNFNNDFGESDVEITSIKQEIKKEPRNPFQEDDHDTILQVREINIKDARAPHQYVNDSSKQEKATVVKKSEHENRQSWMTVESKLNSAAFDTKEPEVAVDVQGSTILEENGSMRMYWIDACEVRGVVYLFGKVLQKTTNTYVSCCVAVQNIERNLFLLPRSRRVNKQGNIKEEVDISSVYTEFDAICQIYKIPTFLSKPVERKYAFDLPGIPGTGEYLKVVYPYSSPSLPTDLNGETFSHVFGANTSALEHFIIKRNLMGPCWLEIAGAHMNTTKISWCKTELTVNNPKHIVPMPDSTAPPAPPLCIMSVSLRTIIDTDDKSNEIVSASTAVYHEVRLDDTVENNRKLISKETLIRKPKTSPFPPGFDTAVERSQGRIIKLPSERALLNRLLVRIHNTDPDVIVGHNFVGFDLDVLLHRMKQNKADHWSRIGRLRRTIWPKLQSGAGGMGDTTAAEKQVMAGRLMCDTYLGAKEHVRSKSYSLTQLVAMQLGINRDDIEYEKIKQYFNNSIELEQMLRHSEFDTYLCAELMFSLQLLPLSRQLTALSGNLWSITLTAGRAVRNEYLLLHEFHRNKYICPDKSYFKSNKESIMPNDNEDQDDAAAPKKGTRKKPQYAGGLVLEPKKGFYDTYVLLLDFNSLYPSIIQEYNICFTTVKYDKETDNDNLPEYPEEGLPVGILPRLLENLVSRRREVKKLMKGSTGAKYAEYDIRQKGLKLTANSMYGCLGAAYSRFYAKQLAMLITSRGREILQNTVDLATESGLDVIYGDTDSIMINTNTTQLDDVKPIAEKFKTTVNGRYKLLEIETDGLYQRMLLLKKKKYAALLSVEKNGKQETVIETKGLDMVRRDWCELSQDVSGYVLNQILSSDNKDREQVVDNIHSYLRTVGEETRKGLIPVEKFVVNKGLTKAPEDYADAKSQPHVQVALRMKSKGLSVRAGDTVPYIICLLGDATSSKGGYADRAYHPDEIKQPGSNLTIDFEYYLESQVHPPLDRLCGPIEGTDSSRLADCLGLDTSKFRSVVRATAEEEEMQTLGSQLSDAERFKDAEGLDLICRNCKSSYTCSGLLMEKDAMAHFGLQCPECTVVAQPASAGIQLTNAIRKYIQKYYQGWVVCDDQGCRNRTRMISVAGRRCLVEGCRGSMHNEFSDGALYTQLSFFSHIFDVAKTLDNMDHNLNGAGAVRTQIDQNRELLRVLKTVADKYIDKSARRFVDLSQLFSFVKISSR</sequence>
<evidence type="ECO:0000256" key="8">
    <source>
        <dbReference type="ARBA" id="ARBA00022833"/>
    </source>
</evidence>
<dbReference type="Proteomes" id="UP000696485">
    <property type="component" value="Unassembled WGS sequence"/>
</dbReference>
<dbReference type="GO" id="GO:0006272">
    <property type="term" value="P:leading strand elongation"/>
    <property type="evidence" value="ECO:0007669"/>
    <property type="project" value="TreeGrafter"/>
</dbReference>
<dbReference type="GO" id="GO:0005658">
    <property type="term" value="C:alpha DNA polymerase:primase complex"/>
    <property type="evidence" value="ECO:0007669"/>
    <property type="project" value="TreeGrafter"/>
</dbReference>
<evidence type="ECO:0000256" key="3">
    <source>
        <dbReference type="ARBA" id="ARBA00022679"/>
    </source>
</evidence>
<dbReference type="PANTHER" id="PTHR45861">
    <property type="entry name" value="DNA POLYMERASE ALPHA CATALYTIC SUBUNIT"/>
    <property type="match status" value="1"/>
</dbReference>
<feature type="domain" description="Zinc finger DNA-directed DNA polymerase family B alpha" evidence="16">
    <location>
        <begin position="1260"/>
        <end position="1441"/>
    </location>
</feature>
<dbReference type="InterPro" id="IPR023211">
    <property type="entry name" value="DNA_pol_palm_dom_sf"/>
</dbReference>
<dbReference type="Gene3D" id="1.10.287.690">
    <property type="entry name" value="Helix hairpin bin"/>
    <property type="match status" value="1"/>
</dbReference>
<feature type="region of interest" description="Disordered" evidence="13">
    <location>
        <begin position="813"/>
        <end position="837"/>
    </location>
</feature>
<feature type="region of interest" description="Disordered" evidence="13">
    <location>
        <begin position="58"/>
        <end position="181"/>
    </location>
</feature>
<dbReference type="GO" id="GO:0006273">
    <property type="term" value="P:lagging strand elongation"/>
    <property type="evidence" value="ECO:0007669"/>
    <property type="project" value="TreeGrafter"/>
</dbReference>
<comment type="catalytic activity">
    <reaction evidence="12">
        <text>DNA(n) + a 2'-deoxyribonucleoside 5'-triphosphate = DNA(n+1) + diphosphate</text>
        <dbReference type="Rhea" id="RHEA:22508"/>
        <dbReference type="Rhea" id="RHEA-COMP:17339"/>
        <dbReference type="Rhea" id="RHEA-COMP:17340"/>
        <dbReference type="ChEBI" id="CHEBI:33019"/>
        <dbReference type="ChEBI" id="CHEBI:61560"/>
        <dbReference type="ChEBI" id="CHEBI:173112"/>
        <dbReference type="EC" id="2.7.7.7"/>
    </reaction>
</comment>
<evidence type="ECO:0000256" key="6">
    <source>
        <dbReference type="ARBA" id="ARBA00022723"/>
    </source>
</evidence>
<keyword evidence="11" id="KW-0539">Nucleus</keyword>
<dbReference type="InterPro" id="IPR042087">
    <property type="entry name" value="DNA_pol_B_thumb"/>
</dbReference>
<organism evidence="18 19">
    <name type="scientific">Podila minutissima</name>
    <dbReference type="NCBI Taxonomy" id="64525"/>
    <lineage>
        <taxon>Eukaryota</taxon>
        <taxon>Fungi</taxon>
        <taxon>Fungi incertae sedis</taxon>
        <taxon>Mucoromycota</taxon>
        <taxon>Mortierellomycotina</taxon>
        <taxon>Mortierellomycetes</taxon>
        <taxon>Mortierellales</taxon>
        <taxon>Mortierellaceae</taxon>
        <taxon>Podila</taxon>
    </lineage>
</organism>
<dbReference type="Gene3D" id="1.10.132.60">
    <property type="entry name" value="DNA polymerase family B, C-terminal domain"/>
    <property type="match status" value="1"/>
</dbReference>
<evidence type="ECO:0000256" key="1">
    <source>
        <dbReference type="ARBA" id="ARBA00004123"/>
    </source>
</evidence>
<evidence type="ECO:0000259" key="15">
    <source>
        <dbReference type="Pfam" id="PF03104"/>
    </source>
</evidence>
<dbReference type="GO" id="GO:0000166">
    <property type="term" value="F:nucleotide binding"/>
    <property type="evidence" value="ECO:0007669"/>
    <property type="project" value="InterPro"/>
</dbReference>
<dbReference type="InterPro" id="IPR036397">
    <property type="entry name" value="RNaseH_sf"/>
</dbReference>
<dbReference type="Pfam" id="PF08996">
    <property type="entry name" value="zf-DNA_Pol"/>
    <property type="match status" value="1"/>
</dbReference>
<evidence type="ECO:0000256" key="2">
    <source>
        <dbReference type="ARBA" id="ARBA00005755"/>
    </source>
</evidence>
<evidence type="ECO:0000256" key="5">
    <source>
        <dbReference type="ARBA" id="ARBA00022705"/>
    </source>
</evidence>
<dbReference type="PANTHER" id="PTHR45861:SF1">
    <property type="entry name" value="DNA POLYMERASE ALPHA CATALYTIC SUBUNIT"/>
    <property type="match status" value="1"/>
</dbReference>
<evidence type="ECO:0000256" key="12">
    <source>
        <dbReference type="RuleBase" id="RU000442"/>
    </source>
</evidence>
<dbReference type="FunFam" id="1.10.132.60:FF:000004">
    <property type="entry name" value="DNA polymerase"/>
    <property type="match status" value="1"/>
</dbReference>
<gene>
    <name evidence="18" type="primary">POL1</name>
    <name evidence="18" type="ORF">BG006_005632</name>
</gene>
<feature type="compositionally biased region" description="Acidic residues" evidence="13">
    <location>
        <begin position="64"/>
        <end position="91"/>
    </location>
</feature>
<dbReference type="Gene3D" id="2.40.50.730">
    <property type="match status" value="1"/>
</dbReference>
<dbReference type="EC" id="2.7.7.7" evidence="12"/>
<accession>A0A9P5SK36</accession>
<protein>
    <recommendedName>
        <fullName evidence="12">DNA polymerase</fullName>
        <ecNumber evidence="12">2.7.7.7</ecNumber>
    </recommendedName>
</protein>
<dbReference type="InterPro" id="IPR006172">
    <property type="entry name" value="DNA-dir_DNA_pol_B"/>
</dbReference>
<dbReference type="InterPro" id="IPR006133">
    <property type="entry name" value="DNA-dir_DNA_pol_B_exonuc"/>
</dbReference>
<proteinExistence type="inferred from homology"/>
<keyword evidence="8" id="KW-0862">Zinc</keyword>
<evidence type="ECO:0000259" key="17">
    <source>
        <dbReference type="Pfam" id="PF12254"/>
    </source>
</evidence>
<dbReference type="Gene3D" id="1.10.3200.20">
    <property type="entry name" value="DNA Polymerase alpha, zinc finger"/>
    <property type="match status" value="1"/>
</dbReference>
<dbReference type="CDD" id="cd05532">
    <property type="entry name" value="POLBc_alpha"/>
    <property type="match status" value="1"/>
</dbReference>
<dbReference type="InterPro" id="IPR043502">
    <property type="entry name" value="DNA/RNA_pol_sf"/>
</dbReference>
<feature type="region of interest" description="Disordered" evidence="13">
    <location>
        <begin position="1"/>
        <end position="33"/>
    </location>
</feature>
<dbReference type="InterPro" id="IPR015088">
    <property type="entry name" value="Znf_DNA-dir_DNA_pol_B_alpha"/>
</dbReference>
<dbReference type="InterPro" id="IPR024647">
    <property type="entry name" value="DNA_pol_a_cat_su_N"/>
</dbReference>
<name>A0A9P5SK36_9FUNG</name>
<dbReference type="PRINTS" id="PR00106">
    <property type="entry name" value="DNAPOLB"/>
</dbReference>
<feature type="domain" description="DNA-directed DNA polymerase family B multifunctional" evidence="14">
    <location>
        <begin position="775"/>
        <end position="1223"/>
    </location>
</feature>
<dbReference type="NCBIfam" id="TIGR00592">
    <property type="entry name" value="pol2"/>
    <property type="match status" value="1"/>
</dbReference>
<dbReference type="Pfam" id="PF12254">
    <property type="entry name" value="DNA_pol_alpha_N"/>
    <property type="match status" value="1"/>
</dbReference>
<reference evidence="18" key="1">
    <citation type="journal article" date="2020" name="Fungal Divers.">
        <title>Resolving the Mortierellaceae phylogeny through synthesis of multi-gene phylogenetics and phylogenomics.</title>
        <authorList>
            <person name="Vandepol N."/>
            <person name="Liber J."/>
            <person name="Desiro A."/>
            <person name="Na H."/>
            <person name="Kennedy M."/>
            <person name="Barry K."/>
            <person name="Grigoriev I.V."/>
            <person name="Miller A.N."/>
            <person name="O'Donnell K."/>
            <person name="Stajich J.E."/>
            <person name="Bonito G."/>
        </authorList>
    </citation>
    <scope>NUCLEOTIDE SEQUENCE</scope>
    <source>
        <strain evidence="18">NVP1</strain>
    </source>
</reference>
<dbReference type="Gene3D" id="3.30.70.2820">
    <property type="match status" value="1"/>
</dbReference>
<keyword evidence="5 12" id="KW-0235">DNA replication</keyword>
<feature type="domain" description="DNA polymerase alpha catalytic subunit N-terminal" evidence="17">
    <location>
        <begin position="19"/>
        <end position="82"/>
    </location>
</feature>
<evidence type="ECO:0000256" key="10">
    <source>
        <dbReference type="ARBA" id="ARBA00023125"/>
    </source>
</evidence>